<feature type="domain" description="DUF5776" evidence="2">
    <location>
        <begin position="475"/>
        <end position="543"/>
    </location>
</feature>
<dbReference type="Proteomes" id="UP000005025">
    <property type="component" value="Unassembled WGS sequence"/>
</dbReference>
<dbReference type="HOGENOM" id="CLU_039033_0_0_9"/>
<dbReference type="STRING" id="797516.HMPREF9104_00052"/>
<dbReference type="Pfam" id="PF19087">
    <property type="entry name" value="DUF5776"/>
    <property type="match status" value="1"/>
</dbReference>
<feature type="compositionally biased region" description="Low complexity" evidence="1">
    <location>
        <begin position="348"/>
        <end position="364"/>
    </location>
</feature>
<evidence type="ECO:0000259" key="2">
    <source>
        <dbReference type="Pfam" id="PF19087"/>
    </source>
</evidence>
<feature type="region of interest" description="Disordered" evidence="1">
    <location>
        <begin position="333"/>
        <end position="374"/>
    </location>
</feature>
<dbReference type="PATRIC" id="fig|797516.3.peg.47"/>
<comment type="caution">
    <text evidence="3">The sequence shown here is derived from an EMBL/GenBank/DDBJ whole genome shotgun (WGS) entry which is preliminary data.</text>
</comment>
<protein>
    <recommendedName>
        <fullName evidence="2">DUF5776 domain-containing protein</fullName>
    </recommendedName>
</protein>
<proteinExistence type="predicted"/>
<evidence type="ECO:0000313" key="3">
    <source>
        <dbReference type="EMBL" id="EHO54605.1"/>
    </source>
</evidence>
<dbReference type="AlphaFoldDB" id="H1LBU2"/>
<sequence>MGGISLSISKVQLKRLILAGMLTITVAGAATYLQNNQTMGNQVTAKAAVLNMKNIIWNLNFTDDAQEQFNGSIYGDPVKMTNNPLSGSGSTLQHPVILPEKIMTDEGDQSFTIQKLWLNANNYQVATGTQSDFIQLTIQEYDRDRQPVSNPNLKPQFEDESGSNYGFIQGFDTVAPGNLIVLTVTPNPKAIQNGTMAGNPFNMYYTKAKNGGVGTPKIATAADFSMNYSYGYSDNADGSQPTIIDANSDTPDFVASDKDSVRALETGYIQPKWSLDLADPVTNALKNDITVNPDGMITGLSSDSVAGKTIKVSVTDGLDATITHTLSFKVPAKDTKSNNDGGSTIAPVNSVTTNSDNTVNRSNDGQVAATQSKPITVTKNDAAKGDTAHVAQEGASVYATKKIYLYKHANFKKGDRIAAYPKAKRVNRPMFVVTDYARSKSGTLRYKVRDVNHHSKTAGKVGYITANRKYVVPVYYASMPKDKKVTVISKNGINAYKKVNLTKNVKHYKNGAHLSVKKIVKHNLTTRYVLSNGSYVTANKKLVIQGVY</sequence>
<organism evidence="3 4">
    <name type="scientific">Lentilactobacillus kisonensis F0435</name>
    <dbReference type="NCBI Taxonomy" id="797516"/>
    <lineage>
        <taxon>Bacteria</taxon>
        <taxon>Bacillati</taxon>
        <taxon>Bacillota</taxon>
        <taxon>Bacilli</taxon>
        <taxon>Lactobacillales</taxon>
        <taxon>Lactobacillaceae</taxon>
        <taxon>Lentilactobacillus</taxon>
    </lineage>
</organism>
<name>H1LBU2_9LACO</name>
<evidence type="ECO:0000313" key="4">
    <source>
        <dbReference type="Proteomes" id="UP000005025"/>
    </source>
</evidence>
<accession>H1LBU2</accession>
<dbReference type="InterPro" id="IPR044081">
    <property type="entry name" value="DUF5776"/>
</dbReference>
<reference evidence="3 4" key="1">
    <citation type="submission" date="2011-09" db="EMBL/GenBank/DDBJ databases">
        <authorList>
            <person name="Weinstock G."/>
            <person name="Sodergren E."/>
            <person name="Clifton S."/>
            <person name="Fulton L."/>
            <person name="Fulton B."/>
            <person name="Courtney L."/>
            <person name="Fronick C."/>
            <person name="Harrison M."/>
            <person name="Strong C."/>
            <person name="Farmer C."/>
            <person name="Delahaunty K."/>
            <person name="Markovic C."/>
            <person name="Hall O."/>
            <person name="Minx P."/>
            <person name="Tomlinson C."/>
            <person name="Mitreva M."/>
            <person name="Hou S."/>
            <person name="Chen J."/>
            <person name="Wollam A."/>
            <person name="Pepin K.H."/>
            <person name="Johnson M."/>
            <person name="Bhonagiri V."/>
            <person name="Zhang X."/>
            <person name="Suruliraj S."/>
            <person name="Warren W."/>
            <person name="Chinwalla A."/>
            <person name="Mardis E.R."/>
            <person name="Wilson R.K."/>
        </authorList>
    </citation>
    <scope>NUCLEOTIDE SEQUENCE [LARGE SCALE GENOMIC DNA]</scope>
    <source>
        <strain evidence="3 4">F0435</strain>
    </source>
</reference>
<gene>
    <name evidence="3" type="ORF">HMPREF9104_00052</name>
</gene>
<evidence type="ECO:0000256" key="1">
    <source>
        <dbReference type="SAM" id="MobiDB-lite"/>
    </source>
</evidence>
<dbReference type="EMBL" id="AGRJ01000007">
    <property type="protein sequence ID" value="EHO54605.1"/>
    <property type="molecule type" value="Genomic_DNA"/>
</dbReference>